<organism evidence="2 3">
    <name type="scientific">Mycobacterium ulcerans subsp. shinshuense</name>
    <dbReference type="NCBI Taxonomy" id="1124626"/>
    <lineage>
        <taxon>Bacteria</taxon>
        <taxon>Bacillati</taxon>
        <taxon>Actinomycetota</taxon>
        <taxon>Actinomycetes</taxon>
        <taxon>Mycobacteriales</taxon>
        <taxon>Mycobacteriaceae</taxon>
        <taxon>Mycobacterium</taxon>
        <taxon>Mycobacterium ulcerans group</taxon>
    </lineage>
</organism>
<keyword evidence="1" id="KW-0472">Membrane</keyword>
<dbReference type="PANTHER" id="PTHR34069:SF3">
    <property type="entry name" value="ACYL-COA:ACYL-COA ALKYLTRANSFERASE"/>
    <property type="match status" value="1"/>
</dbReference>
<feature type="transmembrane region" description="Helical" evidence="1">
    <location>
        <begin position="269"/>
        <end position="289"/>
    </location>
</feature>
<keyword evidence="1" id="KW-1133">Transmembrane helix</keyword>
<reference evidence="2 3" key="1">
    <citation type="submission" date="2016-08" db="EMBL/GenBank/DDBJ databases">
        <title>Complete genome sequence of Mycobacterium shinshuense, a subspecies of M. ulcerans.</title>
        <authorList>
            <person name="Yoshida M."/>
            <person name="Ogura Y."/>
            <person name="Hayashi T."/>
            <person name="Hoshino Y."/>
        </authorList>
    </citation>
    <scope>NUCLEOTIDE SEQUENCE [LARGE SCALE GENOMIC DNA]</scope>
    <source>
        <strain evidence="3">ATCC 33728</strain>
    </source>
</reference>
<protein>
    <submittedName>
        <fullName evidence="2">Ketoacyl-acyl carrier protein synthase III</fullName>
    </submittedName>
</protein>
<evidence type="ECO:0000313" key="3">
    <source>
        <dbReference type="Proteomes" id="UP000218067"/>
    </source>
</evidence>
<dbReference type="SUPFAM" id="SSF53901">
    <property type="entry name" value="Thiolase-like"/>
    <property type="match status" value="2"/>
</dbReference>
<accession>A0A1B4Y1X3</accession>
<evidence type="ECO:0000256" key="1">
    <source>
        <dbReference type="SAM" id="Phobius"/>
    </source>
</evidence>
<dbReference type="GO" id="GO:0016746">
    <property type="term" value="F:acyltransferase activity"/>
    <property type="evidence" value="ECO:0007669"/>
    <property type="project" value="UniProtKB-KW"/>
</dbReference>
<gene>
    <name evidence="2" type="ORF">SHTP_1835</name>
</gene>
<keyword evidence="1" id="KW-0812">Transmembrane</keyword>
<dbReference type="AlphaFoldDB" id="A0A1B4Y1X3"/>
<evidence type="ECO:0000313" key="2">
    <source>
        <dbReference type="EMBL" id="BAV41051.1"/>
    </source>
</evidence>
<dbReference type="EMBL" id="AP017624">
    <property type="protein sequence ID" value="BAV41051.1"/>
    <property type="molecule type" value="Genomic_DNA"/>
</dbReference>
<dbReference type="PANTHER" id="PTHR34069">
    <property type="entry name" value="3-OXOACYL-[ACYL-CARRIER-PROTEIN] SYNTHASE 3"/>
    <property type="match status" value="1"/>
</dbReference>
<dbReference type="Gene3D" id="3.40.47.10">
    <property type="match status" value="2"/>
</dbReference>
<proteinExistence type="predicted"/>
<dbReference type="GeneID" id="93436457"/>
<dbReference type="Proteomes" id="UP000218067">
    <property type="component" value="Chromosome"/>
</dbReference>
<sequence length="297" mass="30757">MGTVIDRVDVAHSGWRNRHSALHLAVAAAKDCLQGAGCDPDELDLVVNAGIYRDRNLGEPALAALIQDDIGANPEDPHAGAHGTFSFDIANGACGVLTALQIVDGFLRTHSISRALIVASDADPGHGMSEHFPFSATGTALLCGWSDDTYGLSRVQWANAVNGKADESFSATVGFADARNVLRFAESAEADEEFAAVAAHAVRECLAANCVALSSVDMIVVAPPRPGFRAALSARLGVAAELIGVADDRRMHTAALPAAFEQQIARVPVGAQILFVAAGAGVTAGAALYRRPPGRAA</sequence>
<name>A0A1B4Y1X3_MYCUL</name>
<dbReference type="RefSeq" id="WP_096370427.1">
    <property type="nucleotide sequence ID" value="NZ_AP017624.1"/>
</dbReference>
<dbReference type="InterPro" id="IPR016039">
    <property type="entry name" value="Thiolase-like"/>
</dbReference>
<dbReference type="GO" id="GO:0044550">
    <property type="term" value="P:secondary metabolite biosynthetic process"/>
    <property type="evidence" value="ECO:0007669"/>
    <property type="project" value="TreeGrafter"/>
</dbReference>